<feature type="region of interest" description="Disordered" evidence="2">
    <location>
        <begin position="788"/>
        <end position="807"/>
    </location>
</feature>
<evidence type="ECO:0000313" key="5">
    <source>
        <dbReference type="Proteomes" id="UP000693970"/>
    </source>
</evidence>
<proteinExistence type="predicted"/>
<feature type="compositionally biased region" description="Polar residues" evidence="2">
    <location>
        <begin position="471"/>
        <end position="487"/>
    </location>
</feature>
<feature type="compositionally biased region" description="Basic and acidic residues" evidence="2">
    <location>
        <begin position="214"/>
        <end position="226"/>
    </location>
</feature>
<organism evidence="4 5">
    <name type="scientific">Nitzschia inconspicua</name>
    <dbReference type="NCBI Taxonomy" id="303405"/>
    <lineage>
        <taxon>Eukaryota</taxon>
        <taxon>Sar</taxon>
        <taxon>Stramenopiles</taxon>
        <taxon>Ochrophyta</taxon>
        <taxon>Bacillariophyta</taxon>
        <taxon>Bacillariophyceae</taxon>
        <taxon>Bacillariophycidae</taxon>
        <taxon>Bacillariales</taxon>
        <taxon>Bacillariaceae</taxon>
        <taxon>Nitzschia</taxon>
    </lineage>
</organism>
<dbReference type="OrthoDB" id="72325at2759"/>
<dbReference type="Pfam" id="PF03909">
    <property type="entry name" value="BSD"/>
    <property type="match status" value="1"/>
</dbReference>
<evidence type="ECO:0000259" key="3">
    <source>
        <dbReference type="PROSITE" id="PS50858"/>
    </source>
</evidence>
<feature type="compositionally biased region" description="Polar residues" evidence="2">
    <location>
        <begin position="264"/>
        <end position="277"/>
    </location>
</feature>
<feature type="compositionally biased region" description="Polar residues" evidence="2">
    <location>
        <begin position="1149"/>
        <end position="1162"/>
    </location>
</feature>
<evidence type="ECO:0000256" key="2">
    <source>
        <dbReference type="SAM" id="MobiDB-lite"/>
    </source>
</evidence>
<feature type="compositionally biased region" description="Basic and acidic residues" evidence="2">
    <location>
        <begin position="1613"/>
        <end position="1628"/>
    </location>
</feature>
<feature type="region of interest" description="Disordered" evidence="2">
    <location>
        <begin position="511"/>
        <end position="578"/>
    </location>
</feature>
<feature type="region of interest" description="Disordered" evidence="2">
    <location>
        <begin position="863"/>
        <end position="907"/>
    </location>
</feature>
<feature type="compositionally biased region" description="Polar residues" evidence="2">
    <location>
        <begin position="1343"/>
        <end position="1360"/>
    </location>
</feature>
<comment type="caution">
    <text evidence="4">The sequence shown here is derived from an EMBL/GenBank/DDBJ whole genome shotgun (WGS) entry which is preliminary data.</text>
</comment>
<protein>
    <submittedName>
        <fullName evidence="4">BSD domain containing protein</fullName>
    </submittedName>
</protein>
<feature type="domain" description="BSD" evidence="3">
    <location>
        <begin position="49"/>
        <end position="92"/>
    </location>
</feature>
<sequence>MFRHIRIVATAEFESRRAAKETYTAPLDLKGSNAKEMSDFLFQHKRTFKKSDAETVLAGSILVRELHSYLVPDHVSEDDFWQRYAFRCNKVRIMKQLEMEDPDEIRERAKSLDTNRSGHHKIRPSSSKVAVAAVAAADSRPTVASVASFKSLQLKATKMTTSSSKLAEDTKEVAYRTVKLKSASGHQSSSRISDKKNEPSYKNVQLKTTSDHALSTKRELKRKEPSYKNFKLKATSDHGAKESQRSSPQEPLYKCVQLKKPSRQEATSSTKSPNDTHQVMYKDVHLKQAKRVEPETKHLKIERSETTDNNENLAHATLSVGDVVHTLKANSSIAQFLPSMTTQKFQSVTHKNHTEDAVDENSEAVLLAKPFSLQEKMKAYGAMKAQMGPNSDVGNEPRDCQNNMIEIDAALVNRIGPVGDKIPQEEHNAKKLEEGTNGSHQDDGEPNGGSADSQVQLSELYRREEKVFDQEAQTNKNIKMSLETNPADTDKDSVQDDKPAVEIGMQKEIFQSVNVNKAEPATKADISDTSTHSHKQHPGTDSNEEQSLDQKVSTNQHVEQRNNENAESDCSDHVGDNDALSLQPMTLQLEQETNHSEVNPKEKFIMENYTPSMVENVENMVSDDVGNQPESGTLLETLESETDTTQDLDNNKNLEHYRSIETLKQLLHEEKQRLDREKKLLLERKMELDLEKQQLVDEECLMEARRLALKTEKQKVDEEERLVNEMKIALEHKKRGIILEKQKLEEKQARAYFSGLIVDADENTPKGIKRLQTELANAEMCFAARTNTSCGPREESTASGEATAESEVDHAADLKEKEEATEVQVDYCSASDTVQDPLTNDTETFTISQSLATIVTVFENQAQDSLQDNSSKEDEKNDHLKSDTPSEEKNHGVESNIKDIEHHSSEKKKNIYNEGVLPAADNSVEIGMHTTFEDDVVSESFTHTLFGGADLQEIDVNKANVDNAIFMAFPPLKSDNPHQNDVNTTGGDEVSRALASMREDKSPTKESCTGSFEMEKPEAPPTHEMSDENIACPDAAEEHDDELSLPKVESNNEQAITNHEIVSLTEEKILPADEEPASACHARLADDCDHELRNSVHGDMKRASLEAEDTATKEKKVNAADHKSIEKMGSDKDASDEDGLVDDHDHSAQHITATSNSPNVETLRNHETSNESTENQTEESVDDKKGKEKKGQSTSNKKKKRNLKSTPGDDGCESSQKKKSKKGKAKRFSEGDDKPLENETLSGILAKSEISEVTAVDHVDPPANLDLNSLETRNCSPVDTMSTDLATSIQHNTQSIMDKPKESECCKCPSSEEMAPLPVQDTEVEEAVTTLQSPLLQEKRSLSKITSKGGTNSRMQPINNTDKKPKNNSATADENHQEDEELLVDWSSVQSRKIEDPIENHSHEGGPAIVTIPVEETKSVNQSSTLSGVIKFAFGLSQKQLQNDLDSTLVDETTLKNYTKPSQDKDPEGFAGMQPNALTEPIEINSSNVVTDIQVNITSVAGGKLAETINSVQHPADMNARSQHSFIQQSVEETLTSVANLHYTQTEADPADALKMASDVKGETVNDATEECSNNWNNNVNALEHRDIGSIVIPSTEPESDGLPLKQSTLPENSKEAEKVDASEDVIRVNESSFGNLQDATPPLQRKSSRIDRDAKRAQILAKLKKLDALS</sequence>
<evidence type="ECO:0000313" key="4">
    <source>
        <dbReference type="EMBL" id="KAG7358750.1"/>
    </source>
</evidence>
<feature type="region of interest" description="Disordered" evidence="2">
    <location>
        <begin position="180"/>
        <end position="280"/>
    </location>
</feature>
<evidence type="ECO:0000256" key="1">
    <source>
        <dbReference type="SAM" id="Coils"/>
    </source>
</evidence>
<keyword evidence="1" id="KW-0175">Coiled coil</keyword>
<gene>
    <name evidence="4" type="ORF">IV203_015339</name>
</gene>
<keyword evidence="5" id="KW-1185">Reference proteome</keyword>
<feature type="region of interest" description="Disordered" evidence="2">
    <location>
        <begin position="1332"/>
        <end position="1380"/>
    </location>
</feature>
<feature type="region of interest" description="Disordered" evidence="2">
    <location>
        <begin position="431"/>
        <end position="453"/>
    </location>
</feature>
<feature type="region of interest" description="Disordered" evidence="2">
    <location>
        <begin position="468"/>
        <end position="495"/>
    </location>
</feature>
<feature type="compositionally biased region" description="Basic and acidic residues" evidence="2">
    <location>
        <begin position="1182"/>
        <end position="1191"/>
    </location>
</feature>
<dbReference type="InterPro" id="IPR005607">
    <property type="entry name" value="BSD_dom"/>
</dbReference>
<dbReference type="SMART" id="SM00751">
    <property type="entry name" value="BSD"/>
    <property type="match status" value="1"/>
</dbReference>
<feature type="compositionally biased region" description="Basic and acidic residues" evidence="2">
    <location>
        <begin position="558"/>
        <end position="576"/>
    </location>
</feature>
<accession>A0A9K3PT16</accession>
<dbReference type="Proteomes" id="UP000693970">
    <property type="component" value="Unassembled WGS sequence"/>
</dbReference>
<dbReference type="PROSITE" id="PS50858">
    <property type="entry name" value="BSD"/>
    <property type="match status" value="1"/>
</dbReference>
<name>A0A9K3PT16_9STRA</name>
<feature type="coiled-coil region" evidence="1">
    <location>
        <begin position="657"/>
        <end position="729"/>
    </location>
</feature>
<reference evidence="4" key="2">
    <citation type="submission" date="2021-04" db="EMBL/GenBank/DDBJ databases">
        <authorList>
            <person name="Podell S."/>
        </authorList>
    </citation>
    <scope>NUCLEOTIDE SEQUENCE</scope>
    <source>
        <strain evidence="4">Hildebrandi</strain>
    </source>
</reference>
<feature type="compositionally biased region" description="Basic and acidic residues" evidence="2">
    <location>
        <begin position="870"/>
        <end position="907"/>
    </location>
</feature>
<feature type="region of interest" description="Disordered" evidence="2">
    <location>
        <begin position="1094"/>
        <end position="1240"/>
    </location>
</feature>
<feature type="compositionally biased region" description="Basic residues" evidence="2">
    <location>
        <begin position="1217"/>
        <end position="1226"/>
    </location>
</feature>
<dbReference type="EMBL" id="JAGRRH010000014">
    <property type="protein sequence ID" value="KAG7358750.1"/>
    <property type="molecule type" value="Genomic_DNA"/>
</dbReference>
<feature type="compositionally biased region" description="Basic and acidic residues" evidence="2">
    <location>
        <begin position="1094"/>
        <end position="1133"/>
    </location>
</feature>
<feature type="compositionally biased region" description="Basic and acidic residues" evidence="2">
    <location>
        <begin position="234"/>
        <end position="244"/>
    </location>
</feature>
<reference evidence="4" key="1">
    <citation type="journal article" date="2021" name="Sci. Rep.">
        <title>Diploid genomic architecture of Nitzschia inconspicua, an elite biomass production diatom.</title>
        <authorList>
            <person name="Oliver A."/>
            <person name="Podell S."/>
            <person name="Pinowska A."/>
            <person name="Traller J.C."/>
            <person name="Smith S.R."/>
            <person name="McClure R."/>
            <person name="Beliaev A."/>
            <person name="Bohutskyi P."/>
            <person name="Hill E.A."/>
            <person name="Rabines A."/>
            <person name="Zheng H."/>
            <person name="Allen L.Z."/>
            <person name="Kuo A."/>
            <person name="Grigoriev I.V."/>
            <person name="Allen A.E."/>
            <person name="Hazlebeck D."/>
            <person name="Allen E.E."/>
        </authorList>
    </citation>
    <scope>NUCLEOTIDE SEQUENCE</scope>
    <source>
        <strain evidence="4">Hildebrandi</strain>
    </source>
</reference>
<feature type="compositionally biased region" description="Polar residues" evidence="2">
    <location>
        <begin position="1630"/>
        <end position="1639"/>
    </location>
</feature>
<feature type="region of interest" description="Disordered" evidence="2">
    <location>
        <begin position="1595"/>
        <end position="1652"/>
    </location>
</feature>
<feature type="compositionally biased region" description="Polar residues" evidence="2">
    <location>
        <begin position="200"/>
        <end position="213"/>
    </location>
</feature>
<feature type="compositionally biased region" description="Basic and acidic residues" evidence="2">
    <location>
        <begin position="1227"/>
        <end position="1237"/>
    </location>
</feature>
<feature type="region of interest" description="Disordered" evidence="2">
    <location>
        <begin position="997"/>
        <end position="1056"/>
    </location>
</feature>